<evidence type="ECO:0000259" key="1">
    <source>
        <dbReference type="Pfam" id="PF13649"/>
    </source>
</evidence>
<dbReference type="CDD" id="cd02440">
    <property type="entry name" value="AdoMet_MTases"/>
    <property type="match status" value="1"/>
</dbReference>
<feature type="non-terminal residue" evidence="2">
    <location>
        <position position="259"/>
    </location>
</feature>
<dbReference type="InterPro" id="IPR029063">
    <property type="entry name" value="SAM-dependent_MTases_sf"/>
</dbReference>
<name>X0XKD1_9ZZZZ</name>
<evidence type="ECO:0000313" key="2">
    <source>
        <dbReference type="EMBL" id="GAG25431.1"/>
    </source>
</evidence>
<sequence>TDYTTSYRWEWFSRARWQEGFRHAKKASSGGFVELVKERGLDRELVLDSSCGLGLKTIVMEEAGINVEGSDACALAVEYARLLAEEEGHRDIRYFQSTWEALPRTTEKRYAALFNDALSWVYSEEEMVASLKGLHDVLKPGGILAYMGALPGSDENTSALLYNGEWSKMLSEAGRYSLGFRFSDGHRCVTQAVVLEKGTDYVDRHLLYIIEDGKKRCRLEARTERHPLKWHWPRMEQHLVRAGFCEFTTKEFIADSGKP</sequence>
<reference evidence="2" key="1">
    <citation type="journal article" date="2014" name="Front. Microbiol.">
        <title>High frequency of phylogenetically diverse reductive dehalogenase-homologous genes in deep subseafloor sedimentary metagenomes.</title>
        <authorList>
            <person name="Kawai M."/>
            <person name="Futagami T."/>
            <person name="Toyoda A."/>
            <person name="Takaki Y."/>
            <person name="Nishi S."/>
            <person name="Hori S."/>
            <person name="Arai W."/>
            <person name="Tsubouchi T."/>
            <person name="Morono Y."/>
            <person name="Uchiyama I."/>
            <person name="Ito T."/>
            <person name="Fujiyama A."/>
            <person name="Inagaki F."/>
            <person name="Takami H."/>
        </authorList>
    </citation>
    <scope>NUCLEOTIDE SEQUENCE</scope>
    <source>
        <strain evidence="2">Expedition CK06-06</strain>
    </source>
</reference>
<dbReference type="EMBL" id="BARS01034719">
    <property type="protein sequence ID" value="GAG25431.1"/>
    <property type="molecule type" value="Genomic_DNA"/>
</dbReference>
<organism evidence="2">
    <name type="scientific">marine sediment metagenome</name>
    <dbReference type="NCBI Taxonomy" id="412755"/>
    <lineage>
        <taxon>unclassified sequences</taxon>
        <taxon>metagenomes</taxon>
        <taxon>ecological metagenomes</taxon>
    </lineage>
</organism>
<dbReference type="SUPFAM" id="SSF53335">
    <property type="entry name" value="S-adenosyl-L-methionine-dependent methyltransferases"/>
    <property type="match status" value="1"/>
</dbReference>
<proteinExistence type="predicted"/>
<feature type="domain" description="Methyltransferase" evidence="1">
    <location>
        <begin position="46"/>
        <end position="142"/>
    </location>
</feature>
<feature type="non-terminal residue" evidence="2">
    <location>
        <position position="1"/>
    </location>
</feature>
<protein>
    <recommendedName>
        <fullName evidence="1">Methyltransferase domain-containing protein</fullName>
    </recommendedName>
</protein>
<gene>
    <name evidence="2" type="ORF">S01H1_53602</name>
</gene>
<dbReference type="InterPro" id="IPR041698">
    <property type="entry name" value="Methyltransf_25"/>
</dbReference>
<dbReference type="Pfam" id="PF13649">
    <property type="entry name" value="Methyltransf_25"/>
    <property type="match status" value="1"/>
</dbReference>
<dbReference type="Gene3D" id="3.40.50.150">
    <property type="entry name" value="Vaccinia Virus protein VP39"/>
    <property type="match status" value="1"/>
</dbReference>
<comment type="caution">
    <text evidence="2">The sequence shown here is derived from an EMBL/GenBank/DDBJ whole genome shotgun (WGS) entry which is preliminary data.</text>
</comment>
<dbReference type="AlphaFoldDB" id="X0XKD1"/>
<accession>X0XKD1</accession>